<feature type="chain" id="PRO_5005467362" evidence="1">
    <location>
        <begin position="20"/>
        <end position="858"/>
    </location>
</feature>
<dbReference type="STRING" id="1391654.AKJ09_09670"/>
<evidence type="ECO:0000256" key="1">
    <source>
        <dbReference type="SAM" id="SignalP"/>
    </source>
</evidence>
<evidence type="ECO:0000313" key="2">
    <source>
        <dbReference type="EMBL" id="AKV03007.1"/>
    </source>
</evidence>
<feature type="signal peptide" evidence="1">
    <location>
        <begin position="1"/>
        <end position="19"/>
    </location>
</feature>
<dbReference type="EMBL" id="CP012333">
    <property type="protein sequence ID" value="AKV03007.1"/>
    <property type="molecule type" value="Genomic_DNA"/>
</dbReference>
<dbReference type="Proteomes" id="UP000064967">
    <property type="component" value="Chromosome"/>
</dbReference>
<keyword evidence="1" id="KW-0732">Signal</keyword>
<dbReference type="SUPFAM" id="SSF49464">
    <property type="entry name" value="Carboxypeptidase regulatory domain-like"/>
    <property type="match status" value="1"/>
</dbReference>
<dbReference type="AlphaFoldDB" id="A0A0K1QBG0"/>
<name>A0A0K1QBG0_9BACT</name>
<reference evidence="2 3" key="1">
    <citation type="submission" date="2015-08" db="EMBL/GenBank/DDBJ databases">
        <authorList>
            <person name="Babu N.S."/>
            <person name="Beckwith C.J."/>
            <person name="Beseler K.G."/>
            <person name="Brison A."/>
            <person name="Carone J.V."/>
            <person name="Caskin T.P."/>
            <person name="Diamond M."/>
            <person name="Durham M.E."/>
            <person name="Foxe J.M."/>
            <person name="Go M."/>
            <person name="Henderson B.A."/>
            <person name="Jones I.B."/>
            <person name="McGettigan J.A."/>
            <person name="Micheletti S.J."/>
            <person name="Nasrallah M.E."/>
            <person name="Ortiz D."/>
            <person name="Piller C.R."/>
            <person name="Privatt S.R."/>
            <person name="Schneider S.L."/>
            <person name="Sharp S."/>
            <person name="Smith T.C."/>
            <person name="Stanton J.D."/>
            <person name="Ullery H.E."/>
            <person name="Wilson R.J."/>
            <person name="Serrano M.G."/>
            <person name="Buck G."/>
            <person name="Lee V."/>
            <person name="Wang Y."/>
            <person name="Carvalho R."/>
            <person name="Voegtly L."/>
            <person name="Shi R."/>
            <person name="Duckworth R."/>
            <person name="Johnson A."/>
            <person name="Loviza R."/>
            <person name="Walstead R."/>
            <person name="Shah Z."/>
            <person name="Kiflezghi M."/>
            <person name="Wade K."/>
            <person name="Ball S.L."/>
            <person name="Bradley K.W."/>
            <person name="Asai D.J."/>
            <person name="Bowman C.A."/>
            <person name="Russell D.A."/>
            <person name="Pope W.H."/>
            <person name="Jacobs-Sera D."/>
            <person name="Hendrix R.W."/>
            <person name="Hatfull G.F."/>
        </authorList>
    </citation>
    <scope>NUCLEOTIDE SEQUENCE [LARGE SCALE GENOMIC DNA]</scope>
    <source>
        <strain evidence="2 3">DSM 27648</strain>
    </source>
</reference>
<gene>
    <name evidence="2" type="ORF">AKJ09_09670</name>
</gene>
<dbReference type="InterPro" id="IPR008969">
    <property type="entry name" value="CarboxyPept-like_regulatory"/>
</dbReference>
<proteinExistence type="predicted"/>
<sequence>MRKLITALATSTLVATLLASCGTESVTSLFGDYPASGYGGDGGTNGSLVDDDADGAPPCATPITCEQAGVECGPTNDGCGGVQQCGDCKAPDTCGGGGTPSKCGHYECKPKTCADLGANCGPVGDGCGNQIDCGTCKDGLTCGGGGTPSVCGTGSICTPLTCVDQAVNCGPIGDGCGNVVQCGTCTGAQTCGGGGVASVCGAPPCTPKTCAQLGADCGPVGDGCGGLLQCGTCSLPQSCGGTTPSKCGVPASCTGLCLKQVTCSNPAVTTTVTGTVYAPNGIDPLPNAVVYVPNADVQLFPAGVSCDQCGAPASGSPLVTATTGIDGRFTLKNMPVGTKIPLVIQLGRWRRQVTIPNVASCTNTPVAAALTRLPKNKSEGDIPLMAFSTGAVDALECVIRKIGVDDTEFTAPTGTGRVHLYKGLDDVNSTYHTSTVWAAGGAAAPGSPTEDQLWSNQATLNKYDMVLFPCQADESTSSTLRSAAAHQNLVNYANAGGRIFATHFSYIWLYKTAPFSTTTQWRVTQNPSPVNQTGYIDTSFPKGQALAQWLVQVNASTTLGQIPLEIIRHDYDSVVAPSQSWMTIKNPSASVHYTFNTPVGQTADKQCGRVLFDDFHVENATFATTRTATFPAECADGPMTPQEKLLEYMIFDLGSCVTPDVPPVCKKKTCAELGVGCGPAGDGCGGVQQCGNCTLPETCGGGGVASQCGAPSCSAKTCAQQGIQCGPAGDGCGNQIQCGACPAGQTCGGGGQPGVCGSKPCTPTTCAKQGIECGPAGDGCGKLLQCGNCTAPETCGGGGQSGVCGKRDCQPKTCLDLGANCGPVADGCGNILQCGTCVAPQTCGGGGVPSQCGGSGPK</sequence>
<dbReference type="OrthoDB" id="5518333at2"/>
<dbReference type="KEGG" id="llu:AKJ09_09670"/>
<dbReference type="PATRIC" id="fig|1391654.3.peg.9793"/>
<evidence type="ECO:0000313" key="3">
    <source>
        <dbReference type="Proteomes" id="UP000064967"/>
    </source>
</evidence>
<dbReference type="PROSITE" id="PS51257">
    <property type="entry name" value="PROKAR_LIPOPROTEIN"/>
    <property type="match status" value="1"/>
</dbReference>
<organism evidence="2 3">
    <name type="scientific">Labilithrix luteola</name>
    <dbReference type="NCBI Taxonomy" id="1391654"/>
    <lineage>
        <taxon>Bacteria</taxon>
        <taxon>Pseudomonadati</taxon>
        <taxon>Myxococcota</taxon>
        <taxon>Polyangia</taxon>
        <taxon>Polyangiales</taxon>
        <taxon>Labilitrichaceae</taxon>
        <taxon>Labilithrix</taxon>
    </lineage>
</organism>
<keyword evidence="3" id="KW-1185">Reference proteome</keyword>
<accession>A0A0K1QBG0</accession>
<protein>
    <submittedName>
        <fullName evidence="2">Tryptophan synthase alpha chain</fullName>
    </submittedName>
</protein>
<dbReference type="RefSeq" id="WP_146653842.1">
    <property type="nucleotide sequence ID" value="NZ_CP012333.1"/>
</dbReference>